<name>A0A2S9JNZ9_9HYPH</name>
<dbReference type="Proteomes" id="UP000238563">
    <property type="component" value="Unassembled WGS sequence"/>
</dbReference>
<dbReference type="Gene3D" id="3.20.20.70">
    <property type="entry name" value="Aldolase class I"/>
    <property type="match status" value="1"/>
</dbReference>
<gene>
    <name evidence="1" type="ORF">C5750_07090</name>
</gene>
<accession>A0A2S9JNZ9</accession>
<reference evidence="1 2" key="1">
    <citation type="submission" date="2018-02" db="EMBL/GenBank/DDBJ databases">
        <title>The draft genome of Phyllobacterium myrsinacearum DSM5892.</title>
        <authorList>
            <person name="Li L."/>
            <person name="Liu L."/>
            <person name="Zhang X."/>
            <person name="Wang T."/>
        </authorList>
    </citation>
    <scope>NUCLEOTIDE SEQUENCE [LARGE SCALE GENOMIC DNA]</scope>
    <source>
        <strain evidence="1 2">DSM 5892</strain>
    </source>
</reference>
<dbReference type="EMBL" id="PVBT01000002">
    <property type="protein sequence ID" value="PRD54960.1"/>
    <property type="molecule type" value="Genomic_DNA"/>
</dbReference>
<dbReference type="AlphaFoldDB" id="A0A2S9JNZ9"/>
<protein>
    <submittedName>
        <fullName evidence="1">Uncharacterized protein</fullName>
    </submittedName>
</protein>
<sequence length="72" mass="7696">MSNIFEGLCGDHIVSRQVAYGSPLHPVKHIVALARASVLGAAKAIRHSNNTIVLDGTAAQYLEHSQTMELDA</sequence>
<dbReference type="InterPro" id="IPR013785">
    <property type="entry name" value="Aldolase_TIM"/>
</dbReference>
<proteinExistence type="predicted"/>
<evidence type="ECO:0000313" key="2">
    <source>
        <dbReference type="Proteomes" id="UP000238563"/>
    </source>
</evidence>
<evidence type="ECO:0000313" key="1">
    <source>
        <dbReference type="EMBL" id="PRD54960.1"/>
    </source>
</evidence>
<organism evidence="1 2">
    <name type="scientific">Phyllobacterium myrsinacearum</name>
    <dbReference type="NCBI Taxonomy" id="28101"/>
    <lineage>
        <taxon>Bacteria</taxon>
        <taxon>Pseudomonadati</taxon>
        <taxon>Pseudomonadota</taxon>
        <taxon>Alphaproteobacteria</taxon>
        <taxon>Hyphomicrobiales</taxon>
        <taxon>Phyllobacteriaceae</taxon>
        <taxon>Phyllobacterium</taxon>
    </lineage>
</organism>
<dbReference type="RefSeq" id="WP_105733190.1">
    <property type="nucleotide sequence ID" value="NZ_PVBT01000002.1"/>
</dbReference>
<keyword evidence="2" id="KW-1185">Reference proteome</keyword>
<comment type="caution">
    <text evidence="1">The sequence shown here is derived from an EMBL/GenBank/DDBJ whole genome shotgun (WGS) entry which is preliminary data.</text>
</comment>